<dbReference type="EMBL" id="VITK01000011">
    <property type="protein sequence ID" value="TWA92235.1"/>
    <property type="molecule type" value="Genomic_DNA"/>
</dbReference>
<dbReference type="Pfam" id="PF00149">
    <property type="entry name" value="Metallophos"/>
    <property type="match status" value="1"/>
</dbReference>
<dbReference type="RefSeq" id="WP_186467756.1">
    <property type="nucleotide sequence ID" value="NZ_VITK01000011.1"/>
</dbReference>
<dbReference type="GO" id="GO:0016787">
    <property type="term" value="F:hydrolase activity"/>
    <property type="evidence" value="ECO:0007669"/>
    <property type="project" value="UniProtKB-KW"/>
</dbReference>
<organism evidence="6 7">
    <name type="scientific">Bradyrhizobium stylosanthis</name>
    <dbReference type="NCBI Taxonomy" id="1803665"/>
    <lineage>
        <taxon>Bacteria</taxon>
        <taxon>Pseudomonadati</taxon>
        <taxon>Pseudomonadota</taxon>
        <taxon>Alphaproteobacteria</taxon>
        <taxon>Hyphomicrobiales</taxon>
        <taxon>Nitrobacteraceae</taxon>
        <taxon>Bradyrhizobium</taxon>
    </lineage>
</organism>
<dbReference type="InterPro" id="IPR029052">
    <property type="entry name" value="Metallo-depent_PP-like"/>
</dbReference>
<evidence type="ECO:0000256" key="4">
    <source>
        <dbReference type="ARBA" id="ARBA00025742"/>
    </source>
</evidence>
<dbReference type="InterPro" id="IPR004843">
    <property type="entry name" value="Calcineurin-like_PHP"/>
</dbReference>
<dbReference type="Gene3D" id="3.60.21.10">
    <property type="match status" value="1"/>
</dbReference>
<sequence length="431" mass="48217">MIAGKADTKRQQTRISTNSTLRVAIVSDLHVFGEIKPGAAAPSWLPASASAAATADNPLAHLKQLIDREAITADILIVPGDITNAASNVGLTAAWRFVQEIKAWLKAKELFATVGNHDLDSRGLEEETGEDFDPKGNVLLLHPPFPYDHEHRDNKYWARNFCITQSNDVTILNINSCAFHGYLSEKQTIEEYKHGRISSVTRRQIEQELQTLSKTQINIVLMHHHPLQHKEFKFDDHEAAKGGTDLVKMIEAFPSANWIIIHGHRHAPNMMVGPGGSTAPYIFSAGSFSVSIDTRILKNCENQFYVVEFDLDETRRRRGGIYGTIDAWTWSPSGWFASPPSSKIPMKSGFGVRAQPHELAQRIYDHISKMAPPFTTVAEITNDALQELRFVLPRDIKLTLEHLKDEFQVRVTINESALETSQVFRPPAGKL</sequence>
<evidence type="ECO:0000313" key="7">
    <source>
        <dbReference type="Proteomes" id="UP000319949"/>
    </source>
</evidence>
<comment type="similarity">
    <text evidence="4">Belongs to the cyclic nucleotide phosphodiesterase class-III family.</text>
</comment>
<evidence type="ECO:0000313" key="6">
    <source>
        <dbReference type="EMBL" id="TWA92235.1"/>
    </source>
</evidence>
<keyword evidence="3" id="KW-0408">Iron</keyword>
<evidence type="ECO:0000259" key="5">
    <source>
        <dbReference type="Pfam" id="PF00149"/>
    </source>
</evidence>
<evidence type="ECO:0000256" key="2">
    <source>
        <dbReference type="ARBA" id="ARBA00022801"/>
    </source>
</evidence>
<keyword evidence="2" id="KW-0378">Hydrolase</keyword>
<dbReference type="InterPro" id="IPR050884">
    <property type="entry name" value="CNP_phosphodiesterase-III"/>
</dbReference>
<evidence type="ECO:0000256" key="1">
    <source>
        <dbReference type="ARBA" id="ARBA00022723"/>
    </source>
</evidence>
<dbReference type="GO" id="GO:0046872">
    <property type="term" value="F:metal ion binding"/>
    <property type="evidence" value="ECO:0007669"/>
    <property type="project" value="UniProtKB-KW"/>
</dbReference>
<name>A0A560D539_9BRAD</name>
<protein>
    <submittedName>
        <fullName evidence="6">3',5'-cyclic AMP phosphodiesterase CpdA</fullName>
    </submittedName>
</protein>
<keyword evidence="7" id="KW-1185">Reference proteome</keyword>
<evidence type="ECO:0000256" key="3">
    <source>
        <dbReference type="ARBA" id="ARBA00023004"/>
    </source>
</evidence>
<feature type="domain" description="Calcineurin-like phosphoesterase" evidence="5">
    <location>
        <begin position="21"/>
        <end position="268"/>
    </location>
</feature>
<reference evidence="6 7" key="1">
    <citation type="submission" date="2019-06" db="EMBL/GenBank/DDBJ databases">
        <title>Genomic Encyclopedia of Type Strains, Phase IV (KMG-V): Genome sequencing to study the core and pangenomes of soil and plant-associated prokaryotes.</title>
        <authorList>
            <person name="Whitman W."/>
        </authorList>
    </citation>
    <scope>NUCLEOTIDE SEQUENCE [LARGE SCALE GENOMIC DNA]</scope>
    <source>
        <strain evidence="6 7">BR 510</strain>
    </source>
</reference>
<dbReference type="AlphaFoldDB" id="A0A560D539"/>
<accession>A0A560D539</accession>
<dbReference type="PANTHER" id="PTHR42988:SF2">
    <property type="entry name" value="CYCLIC NUCLEOTIDE PHOSPHODIESTERASE CBUA0032-RELATED"/>
    <property type="match status" value="1"/>
</dbReference>
<gene>
    <name evidence="6" type="ORF">FBZ96_11128</name>
</gene>
<proteinExistence type="inferred from homology"/>
<dbReference type="Proteomes" id="UP000319949">
    <property type="component" value="Unassembled WGS sequence"/>
</dbReference>
<dbReference type="SUPFAM" id="SSF56300">
    <property type="entry name" value="Metallo-dependent phosphatases"/>
    <property type="match status" value="1"/>
</dbReference>
<keyword evidence="1" id="KW-0479">Metal-binding</keyword>
<dbReference type="PANTHER" id="PTHR42988">
    <property type="entry name" value="PHOSPHOHYDROLASE"/>
    <property type="match status" value="1"/>
</dbReference>
<comment type="caution">
    <text evidence="6">The sequence shown here is derived from an EMBL/GenBank/DDBJ whole genome shotgun (WGS) entry which is preliminary data.</text>
</comment>